<dbReference type="InterPro" id="IPR009080">
    <property type="entry name" value="tRNAsynth_Ia_anticodon-bd"/>
</dbReference>
<accession>A0A7K7V4U7</accession>
<keyword evidence="4 12" id="KW-0547">Nucleotide-binding</keyword>
<evidence type="ECO:0000256" key="8">
    <source>
        <dbReference type="ARBA" id="ARBA00033033"/>
    </source>
</evidence>
<comment type="caution">
    <text evidence="14">The sequence shown here is derived from an EMBL/GenBank/DDBJ whole genome shotgun (WGS) entry which is preliminary data.</text>
</comment>
<dbReference type="EMBL" id="VZSX01000038">
    <property type="protein sequence ID" value="NXA35564.1"/>
    <property type="molecule type" value="Genomic_DNA"/>
</dbReference>
<evidence type="ECO:0000256" key="6">
    <source>
        <dbReference type="ARBA" id="ARBA00022917"/>
    </source>
</evidence>
<feature type="non-terminal residue" evidence="14">
    <location>
        <position position="480"/>
    </location>
</feature>
<reference evidence="14 15" key="1">
    <citation type="submission" date="2019-09" db="EMBL/GenBank/DDBJ databases">
        <title>Bird 10,000 Genomes (B10K) Project - Family phase.</title>
        <authorList>
            <person name="Zhang G."/>
        </authorList>
    </citation>
    <scope>NUCLEOTIDE SEQUENCE [LARGE SCALE GENOMIC DNA]</scope>
    <source>
        <strain evidence="14">B10K-LSUMZ-16893</strain>
    </source>
</reference>
<evidence type="ECO:0000256" key="11">
    <source>
        <dbReference type="ARBA" id="ARBA00049595"/>
    </source>
</evidence>
<evidence type="ECO:0000259" key="13">
    <source>
        <dbReference type="SMART" id="SM00836"/>
    </source>
</evidence>
<evidence type="ECO:0000256" key="12">
    <source>
        <dbReference type="RuleBase" id="RU363038"/>
    </source>
</evidence>
<evidence type="ECO:0000256" key="9">
    <source>
        <dbReference type="ARBA" id="ARBA00039495"/>
    </source>
</evidence>
<evidence type="ECO:0000313" key="14">
    <source>
        <dbReference type="EMBL" id="NXA35564.1"/>
    </source>
</evidence>
<dbReference type="PROSITE" id="PS00178">
    <property type="entry name" value="AA_TRNA_LIGASE_I"/>
    <property type="match status" value="1"/>
</dbReference>
<dbReference type="FunFam" id="1.10.730.10:FF:000006">
    <property type="entry name" value="Arginyl-tRNA synthetase 2, mitochondrial"/>
    <property type="match status" value="1"/>
</dbReference>
<dbReference type="InterPro" id="IPR014729">
    <property type="entry name" value="Rossmann-like_a/b/a_fold"/>
</dbReference>
<evidence type="ECO:0000256" key="2">
    <source>
        <dbReference type="ARBA" id="ARBA00012837"/>
    </source>
</evidence>
<name>A0A7K7V4U7_EUDEL</name>
<evidence type="ECO:0000256" key="3">
    <source>
        <dbReference type="ARBA" id="ARBA00022598"/>
    </source>
</evidence>
<dbReference type="InterPro" id="IPR008909">
    <property type="entry name" value="DALR_anticod-bd"/>
</dbReference>
<dbReference type="SMART" id="SM00836">
    <property type="entry name" value="DALR_1"/>
    <property type="match status" value="1"/>
</dbReference>
<dbReference type="InterPro" id="IPR001278">
    <property type="entry name" value="Arg-tRNA-ligase"/>
</dbReference>
<keyword evidence="3 12" id="KW-0436">Ligase</keyword>
<comment type="catalytic activity">
    <reaction evidence="10">
        <text>tRNA(Arg) + L-arginine + ATP = L-arginyl-tRNA(Arg) + AMP + diphosphate</text>
        <dbReference type="Rhea" id="RHEA:20301"/>
        <dbReference type="Rhea" id="RHEA-COMP:9658"/>
        <dbReference type="Rhea" id="RHEA-COMP:9673"/>
        <dbReference type="ChEBI" id="CHEBI:30616"/>
        <dbReference type="ChEBI" id="CHEBI:32682"/>
        <dbReference type="ChEBI" id="CHEBI:33019"/>
        <dbReference type="ChEBI" id="CHEBI:78442"/>
        <dbReference type="ChEBI" id="CHEBI:78513"/>
        <dbReference type="ChEBI" id="CHEBI:456215"/>
        <dbReference type="EC" id="6.1.1.19"/>
    </reaction>
</comment>
<keyword evidence="5 12" id="KW-0067">ATP-binding</keyword>
<keyword evidence="6 12" id="KW-0648">Protein biosynthesis</keyword>
<evidence type="ECO:0000256" key="7">
    <source>
        <dbReference type="ARBA" id="ARBA00023146"/>
    </source>
</evidence>
<evidence type="ECO:0000256" key="1">
    <source>
        <dbReference type="ARBA" id="ARBA00005594"/>
    </source>
</evidence>
<dbReference type="InterPro" id="IPR001412">
    <property type="entry name" value="aa-tRNA-synth_I_CS"/>
</dbReference>
<dbReference type="Pfam" id="PF00750">
    <property type="entry name" value="tRNA-synt_1d"/>
    <property type="match status" value="1"/>
</dbReference>
<comment type="similarity">
    <text evidence="1 12">Belongs to the class-I aminoacyl-tRNA synthetase family.</text>
</comment>
<feature type="non-terminal residue" evidence="14">
    <location>
        <position position="1"/>
    </location>
</feature>
<keyword evidence="15" id="KW-1185">Reference proteome</keyword>
<dbReference type="GO" id="GO:0005524">
    <property type="term" value="F:ATP binding"/>
    <property type="evidence" value="ECO:0007669"/>
    <property type="project" value="UniProtKB-KW"/>
</dbReference>
<proteinExistence type="inferred from homology"/>
<evidence type="ECO:0000313" key="15">
    <source>
        <dbReference type="Proteomes" id="UP000533954"/>
    </source>
</evidence>
<dbReference type="Pfam" id="PF05746">
    <property type="entry name" value="DALR_1"/>
    <property type="match status" value="1"/>
</dbReference>
<dbReference type="Gene3D" id="1.10.730.10">
    <property type="entry name" value="Isoleucyl-tRNA Synthetase, Domain 1"/>
    <property type="match status" value="1"/>
</dbReference>
<dbReference type="EC" id="6.1.1.19" evidence="2"/>
<gene>
    <name evidence="14" type="primary">Rars2</name>
    <name evidence="14" type="ORF">EUDELE_R05995</name>
</gene>
<dbReference type="NCBIfam" id="TIGR00456">
    <property type="entry name" value="argS"/>
    <property type="match status" value="1"/>
</dbReference>
<dbReference type="PRINTS" id="PR01038">
    <property type="entry name" value="TRNASYNTHARG"/>
</dbReference>
<dbReference type="GO" id="GO:0006420">
    <property type="term" value="P:arginyl-tRNA aminoacylation"/>
    <property type="evidence" value="ECO:0007669"/>
    <property type="project" value="InterPro"/>
</dbReference>
<dbReference type="InterPro" id="IPR035684">
    <property type="entry name" value="ArgRS_core"/>
</dbReference>
<evidence type="ECO:0000256" key="10">
    <source>
        <dbReference type="ARBA" id="ARBA00049339"/>
    </source>
</evidence>
<feature type="domain" description="DALR anticodon binding" evidence="13">
    <location>
        <begin position="365"/>
        <end position="480"/>
    </location>
</feature>
<keyword evidence="7 12" id="KW-0030">Aminoacyl-tRNA synthetase</keyword>
<dbReference type="GO" id="GO:0032543">
    <property type="term" value="P:mitochondrial translation"/>
    <property type="evidence" value="ECO:0007669"/>
    <property type="project" value="TreeGrafter"/>
</dbReference>
<dbReference type="Proteomes" id="UP000533954">
    <property type="component" value="Unassembled WGS sequence"/>
</dbReference>
<dbReference type="GO" id="GO:0005739">
    <property type="term" value="C:mitochondrion"/>
    <property type="evidence" value="ECO:0007669"/>
    <property type="project" value="TreeGrafter"/>
</dbReference>
<evidence type="ECO:0000256" key="5">
    <source>
        <dbReference type="ARBA" id="ARBA00022840"/>
    </source>
</evidence>
<comment type="function">
    <text evidence="11">Catalyzes the attachment of arginine to tRNA(Arg) in a two-step reaction: arginine is first activated by ATP to form Arg-AMP and then transferred to the acceptor end of tRNA(Arg).</text>
</comment>
<dbReference type="SUPFAM" id="SSF52374">
    <property type="entry name" value="Nucleotidylyl transferase"/>
    <property type="match status" value="1"/>
</dbReference>
<organism evidence="14 15">
    <name type="scientific">Eudromia elegans</name>
    <name type="common">Elegant crested-tinamou</name>
    <dbReference type="NCBI Taxonomy" id="8805"/>
    <lineage>
        <taxon>Eukaryota</taxon>
        <taxon>Metazoa</taxon>
        <taxon>Chordata</taxon>
        <taxon>Craniata</taxon>
        <taxon>Vertebrata</taxon>
        <taxon>Euteleostomi</taxon>
        <taxon>Archelosauria</taxon>
        <taxon>Archosauria</taxon>
        <taxon>Dinosauria</taxon>
        <taxon>Saurischia</taxon>
        <taxon>Theropoda</taxon>
        <taxon>Coelurosauria</taxon>
        <taxon>Aves</taxon>
        <taxon>Palaeognathae</taxon>
        <taxon>Tinamiformes</taxon>
        <taxon>Tinamidae</taxon>
        <taxon>Eudromia</taxon>
    </lineage>
</organism>
<dbReference type="FunFam" id="3.40.50.620:FF:000058">
    <property type="entry name" value="Mitochondrial arginyl-tRNA synthetase"/>
    <property type="match status" value="1"/>
</dbReference>
<evidence type="ECO:0000256" key="4">
    <source>
        <dbReference type="ARBA" id="ARBA00022741"/>
    </source>
</evidence>
<dbReference type="Gene3D" id="3.40.50.620">
    <property type="entry name" value="HUPs"/>
    <property type="match status" value="1"/>
</dbReference>
<protein>
    <recommendedName>
        <fullName evidence="9">Probable arginine--tRNA ligase, mitochondrial</fullName>
        <ecNumber evidence="2">6.1.1.19</ecNumber>
    </recommendedName>
    <alternativeName>
        <fullName evidence="8">Arginyl-tRNA synthetase</fullName>
    </alternativeName>
</protein>
<dbReference type="PANTHER" id="PTHR11956">
    <property type="entry name" value="ARGINYL-TRNA SYNTHETASE"/>
    <property type="match status" value="1"/>
</dbReference>
<dbReference type="GO" id="GO:0004814">
    <property type="term" value="F:arginine-tRNA ligase activity"/>
    <property type="evidence" value="ECO:0007669"/>
    <property type="project" value="UniProtKB-EC"/>
</dbReference>
<sequence>TVLQQVLKDGSEYGIKSELFSAVPRQKAVIDFSSPNIAKKFHIGHLRSTIIGNFIANLKVALGHQVTRINYLGDWGMQFGLLGVGFQQFGNEEKLKSSPLQHLFEVYVQINKAAEDENTKKLAKDFFRKLEEHDEQTLSLWKQFRSFSIEEYIRIYKRLGVHFDEYSGESFYQEKSQEVLKMLEEKGLLQKTTKGTGIVDLSEKKDLSSFSTVMRSDGTSLYITRSVNLAAAIDRMNKHNFDTMMYVADKSQSNHFQHLFQILKLMGYDWAERCQHVSFGLVQGMKTRRGEVIFLEDVLDEARSRMLQNMASAKTTKDLENPVETAEKIGLAALIIQDFQGLLSSDYQFSWDRALQSRGDTGVFLQYTHARLHSVEQMHGNGQLTDVNVASLQEPEAISVLQHLLRYDEVLYRVSQDLQPKHLVSFLLTLSHVAAAAHRALPVKGSAPALAQARLCLFHAARSVLASGMKLLGITPVTQM</sequence>
<dbReference type="CDD" id="cd00671">
    <property type="entry name" value="ArgRS_core"/>
    <property type="match status" value="1"/>
</dbReference>
<dbReference type="AlphaFoldDB" id="A0A7K7V4U7"/>
<dbReference type="SUPFAM" id="SSF47323">
    <property type="entry name" value="Anticodon-binding domain of a subclass of class I aminoacyl-tRNA synthetases"/>
    <property type="match status" value="1"/>
</dbReference>
<dbReference type="PANTHER" id="PTHR11956:SF11">
    <property type="entry name" value="ARGININE--TRNA LIGASE, MITOCHONDRIAL-RELATED"/>
    <property type="match status" value="1"/>
</dbReference>
<dbReference type="OrthoDB" id="68056at2759"/>